<evidence type="ECO:0000313" key="3">
    <source>
        <dbReference type="EMBL" id="KWA66439.1"/>
    </source>
</evidence>
<evidence type="ECO:0000259" key="1">
    <source>
        <dbReference type="SMART" id="SM00953"/>
    </source>
</evidence>
<dbReference type="SMART" id="SM00953">
    <property type="entry name" value="RES"/>
    <property type="match status" value="1"/>
</dbReference>
<evidence type="ECO:0000313" key="7">
    <source>
        <dbReference type="Proteomes" id="UP000473470"/>
    </source>
</evidence>
<proteinExistence type="predicted"/>
<dbReference type="EMBL" id="QTPM01000026">
    <property type="protein sequence ID" value="RQY89320.1"/>
    <property type="molecule type" value="Genomic_DNA"/>
</dbReference>
<reference evidence="4 6" key="2">
    <citation type="submission" date="2018-08" db="EMBL/GenBank/DDBJ databases">
        <title>Comparative analysis of Burkholderia isolates from Puerto Rico.</title>
        <authorList>
            <person name="Hall C."/>
            <person name="Sahl J."/>
            <person name="Wagner D."/>
        </authorList>
    </citation>
    <scope>NUCLEOTIDE SEQUENCE [LARGE SCALE GENOMIC DNA]</scope>
    <source>
        <strain evidence="4 6">Bp8966</strain>
    </source>
</reference>
<protein>
    <submittedName>
        <fullName evidence="4">RES domain-containing protein</fullName>
    </submittedName>
    <submittedName>
        <fullName evidence="2">RES family NAD+ phosphorylase</fullName>
    </submittedName>
</protein>
<reference evidence="3 5" key="1">
    <citation type="submission" date="2015-11" db="EMBL/GenBank/DDBJ databases">
        <title>Expanding the genomic diversity of Burkholderia species for the development of highly accurate diagnostics.</title>
        <authorList>
            <person name="Sahl J."/>
            <person name="Keim P."/>
            <person name="Wagner D."/>
        </authorList>
    </citation>
    <scope>NUCLEOTIDE SEQUENCE [LARGE SCALE GENOMIC DNA]</scope>
    <source>
        <strain evidence="3 5">MSMB1960WGS</strain>
    </source>
</reference>
<reference evidence="2 7" key="3">
    <citation type="submission" date="2019-09" db="EMBL/GenBank/DDBJ databases">
        <title>Draft genome sequences of 48 bacterial type strains from the CCUG.</title>
        <authorList>
            <person name="Tunovic T."/>
            <person name="Pineiro-Iglesias B."/>
            <person name="Unosson C."/>
            <person name="Inganas E."/>
            <person name="Ohlen M."/>
            <person name="Cardew S."/>
            <person name="Jensie-Markopoulos S."/>
            <person name="Salva-Serra F."/>
            <person name="Jaen-Luchoro D."/>
            <person name="Karlsson R."/>
            <person name="Svensson-Stadler L."/>
            <person name="Chun J."/>
            <person name="Moore E."/>
        </authorList>
    </citation>
    <scope>NUCLEOTIDE SEQUENCE [LARGE SCALE GENOMIC DNA]</scope>
    <source>
        <strain evidence="2 7">CCUG 65686</strain>
    </source>
</reference>
<evidence type="ECO:0000313" key="5">
    <source>
        <dbReference type="Proteomes" id="UP000068603"/>
    </source>
</evidence>
<dbReference type="Proteomes" id="UP000281098">
    <property type="component" value="Unassembled WGS sequence"/>
</dbReference>
<dbReference type="KEGG" id="bstg:WT74_17500"/>
<dbReference type="Proteomes" id="UP000473470">
    <property type="component" value="Unassembled WGS sequence"/>
</dbReference>
<dbReference type="GeneID" id="93058444"/>
<evidence type="ECO:0000313" key="6">
    <source>
        <dbReference type="Proteomes" id="UP000281098"/>
    </source>
</evidence>
<dbReference type="STRING" id="1503054.WT74_17500"/>
<dbReference type="Proteomes" id="UP000068603">
    <property type="component" value="Unassembled WGS sequence"/>
</dbReference>
<dbReference type="InterPro" id="IPR014914">
    <property type="entry name" value="RES_dom"/>
</dbReference>
<sequence>MTMLWRISNYADLQGIGGLRAGGRWHFAGQPVVYLAEHPALALLETLVHLEIGSVAQLPDGYQLLRVDVPDSVAVAEIAEDDAPDDWRTNPEWTRGAGTEWLQTKPSALLRVPSAVVPYAHNFLLNPLHPAAAEIRIAEIVRAPYDRRILHLLQPPKPRG</sequence>
<dbReference type="RefSeq" id="WP_059558117.1">
    <property type="nucleotide sequence ID" value="NZ_CABVPM010000035.1"/>
</dbReference>
<keyword evidence="6" id="KW-1185">Reference proteome</keyword>
<dbReference type="EMBL" id="VZOK01000035">
    <property type="protein sequence ID" value="KAB0635741.1"/>
    <property type="molecule type" value="Genomic_DNA"/>
</dbReference>
<feature type="domain" description="RES" evidence="1">
    <location>
        <begin position="12"/>
        <end position="139"/>
    </location>
</feature>
<comment type="caution">
    <text evidence="3">The sequence shown here is derived from an EMBL/GenBank/DDBJ whole genome shotgun (WGS) entry which is preliminary data.</text>
</comment>
<dbReference type="Pfam" id="PF08808">
    <property type="entry name" value="RES"/>
    <property type="match status" value="1"/>
</dbReference>
<accession>A0A119WH75</accession>
<dbReference type="EMBL" id="LPHB01000019">
    <property type="protein sequence ID" value="KWA66439.1"/>
    <property type="molecule type" value="Genomic_DNA"/>
</dbReference>
<evidence type="ECO:0000313" key="2">
    <source>
        <dbReference type="EMBL" id="KAB0635741.1"/>
    </source>
</evidence>
<gene>
    <name evidence="4" type="ORF">DF017_20465</name>
    <name evidence="2" type="ORF">F7R25_22200</name>
    <name evidence="3" type="ORF">WT44_05085</name>
</gene>
<name>A0A119WH75_9BURK</name>
<dbReference type="AlphaFoldDB" id="A0A119WH75"/>
<evidence type="ECO:0000313" key="4">
    <source>
        <dbReference type="EMBL" id="RQY89320.1"/>
    </source>
</evidence>
<organism evidence="3">
    <name type="scientific">Burkholderia stagnalis</name>
    <dbReference type="NCBI Taxonomy" id="1503054"/>
    <lineage>
        <taxon>Bacteria</taxon>
        <taxon>Pseudomonadati</taxon>
        <taxon>Pseudomonadota</taxon>
        <taxon>Betaproteobacteria</taxon>
        <taxon>Burkholderiales</taxon>
        <taxon>Burkholderiaceae</taxon>
        <taxon>Burkholderia</taxon>
        <taxon>Burkholderia cepacia complex</taxon>
    </lineage>
</organism>